<evidence type="ECO:0000313" key="3">
    <source>
        <dbReference type="Proteomes" id="UP000318864"/>
    </source>
</evidence>
<sequence>MTYSKPYQTTDEGTVTERILLEEEIVFVERKTTIDAETNAQRQRLAFEDITYDHYWTGDGRSYTKLTATDADTFEQATADRSGEILERDRSEYVAIIETDDVDPADRPDRTTDPDRLVHSQLEMAAYEHVRTDSIDGTEVDIYEPTSGWTTVAPGSDGQAESMYYEDASGELAVDADGALQRSNVTLEGVEAETWGDYLGARLGDEGWTVTIEYDRDNEPADPTPAWVDDLEADAPR</sequence>
<dbReference type="Proteomes" id="UP000318864">
    <property type="component" value="Unassembled WGS sequence"/>
</dbReference>
<name>A0A4S3TT07_9EURY</name>
<accession>A0A4S3TT07</accession>
<comment type="caution">
    <text evidence="2">The sequence shown here is derived from an EMBL/GenBank/DDBJ whole genome shotgun (WGS) entry which is preliminary data.</text>
</comment>
<gene>
    <name evidence="2" type="ORF">D8Y22_01785</name>
</gene>
<protein>
    <submittedName>
        <fullName evidence="2">Uncharacterized protein</fullName>
    </submittedName>
</protein>
<reference evidence="2 3" key="1">
    <citation type="submission" date="2018-10" db="EMBL/GenBank/DDBJ databases">
        <title>Natronolimnobius sp. XQ-INN 246 isolated from Inner Mongolia Autonomous Region of China.</title>
        <authorList>
            <person name="Xue Q."/>
        </authorList>
    </citation>
    <scope>NUCLEOTIDE SEQUENCE [LARGE SCALE GENOMIC DNA]</scope>
    <source>
        <strain evidence="2 3">XQ-INN 246</strain>
    </source>
</reference>
<organism evidence="2 3">
    <name type="scientific">Salinadaptatus halalkaliphilus</name>
    <dbReference type="NCBI Taxonomy" id="2419781"/>
    <lineage>
        <taxon>Archaea</taxon>
        <taxon>Methanobacteriati</taxon>
        <taxon>Methanobacteriota</taxon>
        <taxon>Stenosarchaea group</taxon>
        <taxon>Halobacteria</taxon>
        <taxon>Halobacteriales</taxon>
        <taxon>Natrialbaceae</taxon>
        <taxon>Salinadaptatus</taxon>
    </lineage>
</organism>
<dbReference type="AlphaFoldDB" id="A0A4S3TT07"/>
<evidence type="ECO:0000256" key="1">
    <source>
        <dbReference type="SAM" id="MobiDB-lite"/>
    </source>
</evidence>
<dbReference type="OrthoDB" id="201894at2157"/>
<proteinExistence type="predicted"/>
<feature type="region of interest" description="Disordered" evidence="1">
    <location>
        <begin position="215"/>
        <end position="237"/>
    </location>
</feature>
<dbReference type="RefSeq" id="WP_141462916.1">
    <property type="nucleotide sequence ID" value="NZ_RBZW01000004.1"/>
</dbReference>
<evidence type="ECO:0000313" key="2">
    <source>
        <dbReference type="EMBL" id="THE66553.1"/>
    </source>
</evidence>
<dbReference type="EMBL" id="RBZW01000004">
    <property type="protein sequence ID" value="THE66553.1"/>
    <property type="molecule type" value="Genomic_DNA"/>
</dbReference>
<keyword evidence="3" id="KW-1185">Reference proteome</keyword>